<dbReference type="EMBL" id="FLQP01000040">
    <property type="protein sequence ID" value="SBS65604.1"/>
    <property type="molecule type" value="Genomic_DNA"/>
</dbReference>
<feature type="transmembrane region" description="Helical" evidence="1">
    <location>
        <begin position="55"/>
        <end position="76"/>
    </location>
</feature>
<dbReference type="InterPro" id="IPR025597">
    <property type="entry name" value="DUF4345"/>
</dbReference>
<evidence type="ECO:0000313" key="3">
    <source>
        <dbReference type="Proteomes" id="UP000092876"/>
    </source>
</evidence>
<gene>
    <name evidence="2" type="ORF">VAT7223_02785</name>
</gene>
<dbReference type="Pfam" id="PF14248">
    <property type="entry name" value="DUF4345"/>
    <property type="match status" value="1"/>
</dbReference>
<evidence type="ECO:0008006" key="4">
    <source>
        <dbReference type="Google" id="ProtNLM"/>
    </source>
</evidence>
<dbReference type="Proteomes" id="UP000092876">
    <property type="component" value="Unassembled WGS sequence"/>
</dbReference>
<evidence type="ECO:0000313" key="2">
    <source>
        <dbReference type="EMBL" id="SBS65604.1"/>
    </source>
</evidence>
<protein>
    <recommendedName>
        <fullName evidence="4">DUF4345 domain-containing protein</fullName>
    </recommendedName>
</protein>
<dbReference type="AlphaFoldDB" id="A0A1C3IVZ5"/>
<keyword evidence="1" id="KW-1133">Transmembrane helix</keyword>
<keyword evidence="1" id="KW-0472">Membrane</keyword>
<sequence length="110" mass="12665">MVMLRLFHWTLDYHFGIDASPINVTHIFRAVMGLYLSLALFWISTVLIKKYQLPALYSLVVFMLRLAAGRVISLVLDGMPHWLLFIYLILELGFGLVGLKMIHNEQSETV</sequence>
<feature type="transmembrane region" description="Helical" evidence="1">
    <location>
        <begin position="82"/>
        <end position="102"/>
    </location>
</feature>
<name>A0A1C3IVZ5_9VIBR</name>
<keyword evidence="1" id="KW-0812">Transmembrane</keyword>
<reference evidence="3" key="1">
    <citation type="submission" date="2016-06" db="EMBL/GenBank/DDBJ databases">
        <authorList>
            <person name="Rodrigo-Torres Lidia"/>
            <person name="Arahal R.David."/>
        </authorList>
    </citation>
    <scope>NUCLEOTIDE SEQUENCE [LARGE SCALE GENOMIC DNA]</scope>
    <source>
        <strain evidence="3">CECT 7223</strain>
    </source>
</reference>
<feature type="transmembrane region" description="Helical" evidence="1">
    <location>
        <begin position="27"/>
        <end position="48"/>
    </location>
</feature>
<proteinExistence type="predicted"/>
<organism evidence="2 3">
    <name type="scientific">Vibrio atlanticus</name>
    <dbReference type="NCBI Taxonomy" id="693153"/>
    <lineage>
        <taxon>Bacteria</taxon>
        <taxon>Pseudomonadati</taxon>
        <taxon>Pseudomonadota</taxon>
        <taxon>Gammaproteobacteria</taxon>
        <taxon>Vibrionales</taxon>
        <taxon>Vibrionaceae</taxon>
        <taxon>Vibrio</taxon>
    </lineage>
</organism>
<evidence type="ECO:0000256" key="1">
    <source>
        <dbReference type="SAM" id="Phobius"/>
    </source>
</evidence>
<accession>A0A1C3IVZ5</accession>